<sequence length="85" mass="8708">MRNWSADNGESAAGLGQPAVPEYCRCTLADRVVSFFRSPPGKAVGALASVGRAVMQRFISGAQSMAGALVNAVLGPIRNATNAAT</sequence>
<gene>
    <name evidence="1" type="ORF">SAMN04489712_11997</name>
</gene>
<reference evidence="2" key="1">
    <citation type="submission" date="2016-10" db="EMBL/GenBank/DDBJ databases">
        <authorList>
            <person name="Varghese N."/>
            <person name="Submissions S."/>
        </authorList>
    </citation>
    <scope>NUCLEOTIDE SEQUENCE [LARGE SCALE GENOMIC DNA]</scope>
    <source>
        <strain evidence="2">DSM 43163</strain>
    </source>
</reference>
<organism evidence="1 2">
    <name type="scientific">Thermomonospora echinospora</name>
    <dbReference type="NCBI Taxonomy" id="1992"/>
    <lineage>
        <taxon>Bacteria</taxon>
        <taxon>Bacillati</taxon>
        <taxon>Actinomycetota</taxon>
        <taxon>Actinomycetes</taxon>
        <taxon>Streptosporangiales</taxon>
        <taxon>Thermomonosporaceae</taxon>
        <taxon>Thermomonospora</taxon>
    </lineage>
</organism>
<name>A0A1H6DMX1_9ACTN</name>
<dbReference type="EMBL" id="FNVO01000019">
    <property type="protein sequence ID" value="SEG86501.1"/>
    <property type="molecule type" value="Genomic_DNA"/>
</dbReference>
<accession>A0A1H6DMX1</accession>
<evidence type="ECO:0000313" key="2">
    <source>
        <dbReference type="Proteomes" id="UP000236723"/>
    </source>
</evidence>
<keyword evidence="2" id="KW-1185">Reference proteome</keyword>
<dbReference type="AlphaFoldDB" id="A0A1H6DMX1"/>
<protein>
    <submittedName>
        <fullName evidence="1">Uncharacterized protein</fullName>
    </submittedName>
</protein>
<proteinExistence type="predicted"/>
<dbReference type="Proteomes" id="UP000236723">
    <property type="component" value="Unassembled WGS sequence"/>
</dbReference>
<evidence type="ECO:0000313" key="1">
    <source>
        <dbReference type="EMBL" id="SEG86501.1"/>
    </source>
</evidence>